<feature type="region of interest" description="Disordered" evidence="1">
    <location>
        <begin position="107"/>
        <end position="162"/>
    </location>
</feature>
<dbReference type="EMBL" id="JAEFCI010013222">
    <property type="protein sequence ID" value="KAG5455532.1"/>
    <property type="molecule type" value="Genomic_DNA"/>
</dbReference>
<organism evidence="2 3">
    <name type="scientific">Olpidium bornovanus</name>
    <dbReference type="NCBI Taxonomy" id="278681"/>
    <lineage>
        <taxon>Eukaryota</taxon>
        <taxon>Fungi</taxon>
        <taxon>Fungi incertae sedis</taxon>
        <taxon>Olpidiomycota</taxon>
        <taxon>Olpidiomycotina</taxon>
        <taxon>Olpidiomycetes</taxon>
        <taxon>Olpidiales</taxon>
        <taxon>Olpidiaceae</taxon>
        <taxon>Olpidium</taxon>
    </lineage>
</organism>
<feature type="non-terminal residue" evidence="2">
    <location>
        <position position="1"/>
    </location>
</feature>
<comment type="caution">
    <text evidence="2">The sequence shown here is derived from an EMBL/GenBank/DDBJ whole genome shotgun (WGS) entry which is preliminary data.</text>
</comment>
<dbReference type="AlphaFoldDB" id="A0A8H7ZLZ0"/>
<evidence type="ECO:0000256" key="1">
    <source>
        <dbReference type="SAM" id="MobiDB-lite"/>
    </source>
</evidence>
<name>A0A8H7ZLZ0_9FUNG</name>
<protein>
    <submittedName>
        <fullName evidence="2">Uncharacterized protein</fullName>
    </submittedName>
</protein>
<feature type="region of interest" description="Disordered" evidence="1">
    <location>
        <begin position="70"/>
        <end position="90"/>
    </location>
</feature>
<sequence length="291" mass="31197">MGEAVNETAVAAHLVATLAWAAKRGVDRVSWDESGVLRVKTLSSPISFELQQGMAAASWGETSRAASFGLKRIPSPSPSSPGKKGKFAVRSCPLDDAGKKRLAAALRSRRKQPPRLLRQARKVTGAEVEEEQEEEAEVEEEQEEEEEEEQEEDEKGVEAEGGTKAADFKFATLCRVIEVDAPALENCAKNLRDALGIVAAGEVAASPALDLMIEPAAAATGDELQRLTADMGPSLSANAVVVEAAKTGITQSEILDKLSSSRTTLANVQNMHAVGFYMTYMTIARAIIDQW</sequence>
<dbReference type="Proteomes" id="UP000673691">
    <property type="component" value="Unassembled WGS sequence"/>
</dbReference>
<keyword evidence="3" id="KW-1185">Reference proteome</keyword>
<evidence type="ECO:0000313" key="2">
    <source>
        <dbReference type="EMBL" id="KAG5455532.1"/>
    </source>
</evidence>
<evidence type="ECO:0000313" key="3">
    <source>
        <dbReference type="Proteomes" id="UP000673691"/>
    </source>
</evidence>
<proteinExistence type="predicted"/>
<feature type="compositionally biased region" description="Basic residues" evidence="1">
    <location>
        <begin position="107"/>
        <end position="121"/>
    </location>
</feature>
<gene>
    <name evidence="2" type="ORF">BJ554DRAFT_5022</name>
</gene>
<accession>A0A8H7ZLZ0</accession>
<reference evidence="2 3" key="1">
    <citation type="journal article" name="Sci. Rep.">
        <title>Genome-scale phylogenetic analyses confirm Olpidium as the closest living zoosporic fungus to the non-flagellated, terrestrial fungi.</title>
        <authorList>
            <person name="Chang Y."/>
            <person name="Rochon D."/>
            <person name="Sekimoto S."/>
            <person name="Wang Y."/>
            <person name="Chovatia M."/>
            <person name="Sandor L."/>
            <person name="Salamov A."/>
            <person name="Grigoriev I.V."/>
            <person name="Stajich J.E."/>
            <person name="Spatafora J.W."/>
        </authorList>
    </citation>
    <scope>NUCLEOTIDE SEQUENCE [LARGE SCALE GENOMIC DNA]</scope>
    <source>
        <strain evidence="2">S191</strain>
    </source>
</reference>
<feature type="compositionally biased region" description="Acidic residues" evidence="1">
    <location>
        <begin position="127"/>
        <end position="155"/>
    </location>
</feature>